<gene>
    <name evidence="1" type="ORF">NM688_g8752</name>
</gene>
<sequence length="212" mass="24455">MSNLSSGNLRFGDLRECVKCGKSKDDGATLLRCKACKVDLYCGQHCQRADWSLHRPKCRSNQQARQWFERRPEAFEELATLRRWAKFHNPTLWHLAVQTATQDPNAAEHTVFVVAVRARPNETNPRRTFKVRKARPYPIDAIPNNMAAQIRSVYESERASSSNQQHKMYMLCILPESPLPPFLIPSFFKTAEEPHYRPPEDLIKAINQGKHV</sequence>
<organism evidence="1 2">
    <name type="scientific">Phlebia brevispora</name>
    <dbReference type="NCBI Taxonomy" id="194682"/>
    <lineage>
        <taxon>Eukaryota</taxon>
        <taxon>Fungi</taxon>
        <taxon>Dikarya</taxon>
        <taxon>Basidiomycota</taxon>
        <taxon>Agaricomycotina</taxon>
        <taxon>Agaricomycetes</taxon>
        <taxon>Polyporales</taxon>
        <taxon>Meruliaceae</taxon>
        <taxon>Phlebia</taxon>
    </lineage>
</organism>
<reference evidence="1" key="1">
    <citation type="submission" date="2022-07" db="EMBL/GenBank/DDBJ databases">
        <title>Genome Sequence of Phlebia brevispora.</title>
        <authorList>
            <person name="Buettner E."/>
        </authorList>
    </citation>
    <scope>NUCLEOTIDE SEQUENCE</scope>
    <source>
        <strain evidence="1">MPL23</strain>
    </source>
</reference>
<dbReference type="Proteomes" id="UP001148662">
    <property type="component" value="Unassembled WGS sequence"/>
</dbReference>
<accession>A0ACC1RNC3</accession>
<comment type="caution">
    <text evidence="1">The sequence shown here is derived from an EMBL/GenBank/DDBJ whole genome shotgun (WGS) entry which is preliminary data.</text>
</comment>
<dbReference type="EMBL" id="JANHOG010002450">
    <property type="protein sequence ID" value="KAJ3523304.1"/>
    <property type="molecule type" value="Genomic_DNA"/>
</dbReference>
<name>A0ACC1RNC3_9APHY</name>
<keyword evidence="2" id="KW-1185">Reference proteome</keyword>
<evidence type="ECO:0000313" key="1">
    <source>
        <dbReference type="EMBL" id="KAJ3523304.1"/>
    </source>
</evidence>
<proteinExistence type="predicted"/>
<evidence type="ECO:0000313" key="2">
    <source>
        <dbReference type="Proteomes" id="UP001148662"/>
    </source>
</evidence>
<protein>
    <submittedName>
        <fullName evidence="1">Uncharacterized protein</fullName>
    </submittedName>
</protein>